<dbReference type="InterPro" id="IPR008660">
    <property type="entry name" value="L-fibroin"/>
</dbReference>
<proteinExistence type="predicted"/>
<name>A0ABN8ECU9_CHISP</name>
<keyword evidence="2" id="KW-1185">Reference proteome</keyword>
<accession>A0ABN8ECU9</accession>
<dbReference type="PIRSF" id="PIRSF005765">
    <property type="entry name" value="L-fibroin"/>
    <property type="match status" value="1"/>
</dbReference>
<dbReference type="EMBL" id="OU963894">
    <property type="protein sequence ID" value="CAH0663677.1"/>
    <property type="molecule type" value="Genomic_DNA"/>
</dbReference>
<evidence type="ECO:0008006" key="3">
    <source>
        <dbReference type="Google" id="ProtNLM"/>
    </source>
</evidence>
<gene>
    <name evidence="1" type="ORF">CHILSU_LOCUS230</name>
</gene>
<protein>
    <recommendedName>
        <fullName evidence="3">L-fibroin</fullName>
    </recommendedName>
</protein>
<organism evidence="1 2">
    <name type="scientific">Chilo suppressalis</name>
    <name type="common">Asiatic rice borer moth</name>
    <dbReference type="NCBI Taxonomy" id="168631"/>
    <lineage>
        <taxon>Eukaryota</taxon>
        <taxon>Metazoa</taxon>
        <taxon>Ecdysozoa</taxon>
        <taxon>Arthropoda</taxon>
        <taxon>Hexapoda</taxon>
        <taxon>Insecta</taxon>
        <taxon>Pterygota</taxon>
        <taxon>Neoptera</taxon>
        <taxon>Endopterygota</taxon>
        <taxon>Lepidoptera</taxon>
        <taxon>Glossata</taxon>
        <taxon>Ditrysia</taxon>
        <taxon>Pyraloidea</taxon>
        <taxon>Crambidae</taxon>
        <taxon>Crambinae</taxon>
        <taxon>Chilo</taxon>
    </lineage>
</organism>
<reference evidence="1" key="1">
    <citation type="submission" date="2021-12" db="EMBL/GenBank/DDBJ databases">
        <authorList>
            <person name="King R."/>
        </authorList>
    </citation>
    <scope>NUCLEOTIDE SEQUENCE</scope>
</reference>
<sequence>MDVFVYIIYRIGRLKTRKMLPLVLVSLLVSGALAAAVPVTLTQYSINEIPPLNENGRFISSALTRNALDNVDGGDSNVYTLTLLEGVHDLANQQDRNSQSLAIAQTIAILGELATGVPGQSCEAAAVINAFAGSVRTGNKSGLRPAVMNYLARLANNIDLIVGLVNNPDSLRSAVGPRGNCAGGGRRYEFEAVWDAVLNSANINTVGLLNEQYCSSKRLYSAFNIRTNNVGAAATAAAVPQVTRAVGQALNAVVPFLKVVANGGNPAGLAAGAKQALLRAGSSVPL</sequence>
<evidence type="ECO:0000313" key="1">
    <source>
        <dbReference type="EMBL" id="CAH0663677.1"/>
    </source>
</evidence>
<dbReference type="Proteomes" id="UP001153292">
    <property type="component" value="Chromosome 1"/>
</dbReference>
<evidence type="ECO:0000313" key="2">
    <source>
        <dbReference type="Proteomes" id="UP001153292"/>
    </source>
</evidence>
<dbReference type="Pfam" id="PF05849">
    <property type="entry name" value="L-fibroin"/>
    <property type="match status" value="1"/>
</dbReference>